<reference evidence="1 2" key="1">
    <citation type="submission" date="2013-07" db="EMBL/GenBank/DDBJ databases">
        <title>Completed genome of Sphingomonas sanxanigenens NX02.</title>
        <authorList>
            <person name="Ma T."/>
            <person name="Huang H."/>
            <person name="Wu M."/>
            <person name="Li X."/>
            <person name="Li G."/>
        </authorList>
    </citation>
    <scope>NUCLEOTIDE SEQUENCE [LARGE SCALE GENOMIC DNA]</scope>
    <source>
        <strain evidence="1 2">NX02</strain>
    </source>
</reference>
<evidence type="ECO:0000313" key="1">
    <source>
        <dbReference type="EMBL" id="AHE55132.1"/>
    </source>
</evidence>
<dbReference type="PATRIC" id="fig|1123269.5.peg.3379"/>
<dbReference type="STRING" id="1123269.NX02_17270"/>
<protein>
    <submittedName>
        <fullName evidence="1">Uncharacterized protein</fullName>
    </submittedName>
</protein>
<evidence type="ECO:0000313" key="2">
    <source>
        <dbReference type="Proteomes" id="UP000018851"/>
    </source>
</evidence>
<dbReference type="EMBL" id="CP006644">
    <property type="protein sequence ID" value="AHE55132.1"/>
    <property type="molecule type" value="Genomic_DNA"/>
</dbReference>
<dbReference type="Proteomes" id="UP000018851">
    <property type="component" value="Chromosome"/>
</dbReference>
<dbReference type="HOGENOM" id="CLU_3410222_0_0_5"/>
<accession>W0AF27</accession>
<sequence>MMVLISVFGSVNKIIRIIIPVIEQAICPE</sequence>
<organism evidence="1 2">
    <name type="scientific">Sphingomonas sanxanigenens DSM 19645 = NX02</name>
    <dbReference type="NCBI Taxonomy" id="1123269"/>
    <lineage>
        <taxon>Bacteria</taxon>
        <taxon>Pseudomonadati</taxon>
        <taxon>Pseudomonadota</taxon>
        <taxon>Alphaproteobacteria</taxon>
        <taxon>Sphingomonadales</taxon>
        <taxon>Sphingomonadaceae</taxon>
        <taxon>Sphingomonas</taxon>
    </lineage>
</organism>
<gene>
    <name evidence="1" type="ORF">NX02_17270</name>
</gene>
<keyword evidence="2" id="KW-1185">Reference proteome</keyword>
<name>W0AF27_9SPHN</name>
<proteinExistence type="predicted"/>
<dbReference type="KEGG" id="ssan:NX02_17270"/>
<dbReference type="AlphaFoldDB" id="W0AF27"/>